<evidence type="ECO:0000313" key="3">
    <source>
        <dbReference type="EnsemblProtists" id="EKX35059"/>
    </source>
</evidence>
<reference evidence="4" key="2">
    <citation type="submission" date="2012-11" db="EMBL/GenBank/DDBJ databases">
        <authorList>
            <person name="Kuo A."/>
            <person name="Curtis B.A."/>
            <person name="Tanifuji G."/>
            <person name="Burki F."/>
            <person name="Gruber A."/>
            <person name="Irimia M."/>
            <person name="Maruyama S."/>
            <person name="Arias M.C."/>
            <person name="Ball S.G."/>
            <person name="Gile G.H."/>
            <person name="Hirakawa Y."/>
            <person name="Hopkins J.F."/>
            <person name="Rensing S.A."/>
            <person name="Schmutz J."/>
            <person name="Symeonidi A."/>
            <person name="Elias M."/>
            <person name="Eveleigh R.J."/>
            <person name="Herman E.K."/>
            <person name="Klute M.J."/>
            <person name="Nakayama T."/>
            <person name="Obornik M."/>
            <person name="Reyes-Prieto A."/>
            <person name="Armbrust E.V."/>
            <person name="Aves S.J."/>
            <person name="Beiko R.G."/>
            <person name="Coutinho P."/>
            <person name="Dacks J.B."/>
            <person name="Durnford D.G."/>
            <person name="Fast N.M."/>
            <person name="Green B.R."/>
            <person name="Grisdale C."/>
            <person name="Hempe F."/>
            <person name="Henrissat B."/>
            <person name="Hoppner M.P."/>
            <person name="Ishida K.-I."/>
            <person name="Kim E."/>
            <person name="Koreny L."/>
            <person name="Kroth P.G."/>
            <person name="Liu Y."/>
            <person name="Malik S.-B."/>
            <person name="Maier U.G."/>
            <person name="McRose D."/>
            <person name="Mock T."/>
            <person name="Neilson J.A."/>
            <person name="Onodera N.T."/>
            <person name="Poole A.M."/>
            <person name="Pritham E.J."/>
            <person name="Richards T.A."/>
            <person name="Rocap G."/>
            <person name="Roy S.W."/>
            <person name="Sarai C."/>
            <person name="Schaack S."/>
            <person name="Shirato S."/>
            <person name="Slamovits C.H."/>
            <person name="Spencer D.F."/>
            <person name="Suzuki S."/>
            <person name="Worden A.Z."/>
            <person name="Zauner S."/>
            <person name="Barry K."/>
            <person name="Bell C."/>
            <person name="Bharti A.K."/>
            <person name="Crow J.A."/>
            <person name="Grimwood J."/>
            <person name="Kramer R."/>
            <person name="Lindquist E."/>
            <person name="Lucas S."/>
            <person name="Salamov A."/>
            <person name="McFadden G.I."/>
            <person name="Lane C.E."/>
            <person name="Keeling P.J."/>
            <person name="Gray M.W."/>
            <person name="Grigoriev I.V."/>
            <person name="Archibald J.M."/>
        </authorList>
    </citation>
    <scope>NUCLEOTIDE SEQUENCE</scope>
    <source>
        <strain evidence="4">CCMP2712</strain>
    </source>
</reference>
<dbReference type="PaxDb" id="55529-EKX35059"/>
<dbReference type="Gene3D" id="1.25.10.10">
    <property type="entry name" value="Leucine-rich Repeat Variant"/>
    <property type="match status" value="1"/>
</dbReference>
<dbReference type="AlphaFoldDB" id="L1IGK7"/>
<dbReference type="InterPro" id="IPR016024">
    <property type="entry name" value="ARM-type_fold"/>
</dbReference>
<reference evidence="3" key="3">
    <citation type="submission" date="2016-03" db="UniProtKB">
        <authorList>
            <consortium name="EnsemblProtists"/>
        </authorList>
    </citation>
    <scope>IDENTIFICATION</scope>
</reference>
<organism evidence="2">
    <name type="scientific">Guillardia theta (strain CCMP2712)</name>
    <name type="common">Cryptophyte</name>
    <dbReference type="NCBI Taxonomy" id="905079"/>
    <lineage>
        <taxon>Eukaryota</taxon>
        <taxon>Cryptophyceae</taxon>
        <taxon>Pyrenomonadales</taxon>
        <taxon>Geminigeraceae</taxon>
        <taxon>Guillardia</taxon>
    </lineage>
</organism>
<accession>L1IGK7</accession>
<dbReference type="RefSeq" id="XP_005822039.1">
    <property type="nucleotide sequence ID" value="XM_005821982.1"/>
</dbReference>
<feature type="region of interest" description="Disordered" evidence="1">
    <location>
        <begin position="224"/>
        <end position="317"/>
    </location>
</feature>
<dbReference type="Proteomes" id="UP000011087">
    <property type="component" value="Unassembled WGS sequence"/>
</dbReference>
<dbReference type="HOGENOM" id="CLU_481874_0_0_1"/>
<reference evidence="2 4" key="1">
    <citation type="journal article" date="2012" name="Nature">
        <title>Algal genomes reveal evolutionary mosaicism and the fate of nucleomorphs.</title>
        <authorList>
            <consortium name="DOE Joint Genome Institute"/>
            <person name="Curtis B.A."/>
            <person name="Tanifuji G."/>
            <person name="Burki F."/>
            <person name="Gruber A."/>
            <person name="Irimia M."/>
            <person name="Maruyama S."/>
            <person name="Arias M.C."/>
            <person name="Ball S.G."/>
            <person name="Gile G.H."/>
            <person name="Hirakawa Y."/>
            <person name="Hopkins J.F."/>
            <person name="Kuo A."/>
            <person name="Rensing S.A."/>
            <person name="Schmutz J."/>
            <person name="Symeonidi A."/>
            <person name="Elias M."/>
            <person name="Eveleigh R.J."/>
            <person name="Herman E.K."/>
            <person name="Klute M.J."/>
            <person name="Nakayama T."/>
            <person name="Obornik M."/>
            <person name="Reyes-Prieto A."/>
            <person name="Armbrust E.V."/>
            <person name="Aves S.J."/>
            <person name="Beiko R.G."/>
            <person name="Coutinho P."/>
            <person name="Dacks J.B."/>
            <person name="Durnford D.G."/>
            <person name="Fast N.M."/>
            <person name="Green B.R."/>
            <person name="Grisdale C.J."/>
            <person name="Hempel F."/>
            <person name="Henrissat B."/>
            <person name="Hoppner M.P."/>
            <person name="Ishida K."/>
            <person name="Kim E."/>
            <person name="Koreny L."/>
            <person name="Kroth P.G."/>
            <person name="Liu Y."/>
            <person name="Malik S.B."/>
            <person name="Maier U.G."/>
            <person name="McRose D."/>
            <person name="Mock T."/>
            <person name="Neilson J.A."/>
            <person name="Onodera N.T."/>
            <person name="Poole A.M."/>
            <person name="Pritham E.J."/>
            <person name="Richards T.A."/>
            <person name="Rocap G."/>
            <person name="Roy S.W."/>
            <person name="Sarai C."/>
            <person name="Schaack S."/>
            <person name="Shirato S."/>
            <person name="Slamovits C.H."/>
            <person name="Spencer D.F."/>
            <person name="Suzuki S."/>
            <person name="Worden A.Z."/>
            <person name="Zauner S."/>
            <person name="Barry K."/>
            <person name="Bell C."/>
            <person name="Bharti A.K."/>
            <person name="Crow J.A."/>
            <person name="Grimwood J."/>
            <person name="Kramer R."/>
            <person name="Lindquist E."/>
            <person name="Lucas S."/>
            <person name="Salamov A."/>
            <person name="McFadden G.I."/>
            <person name="Lane C.E."/>
            <person name="Keeling P.J."/>
            <person name="Gray M.W."/>
            <person name="Grigoriev I.V."/>
            <person name="Archibald J.M."/>
        </authorList>
    </citation>
    <scope>NUCLEOTIDE SEQUENCE</scope>
    <source>
        <strain evidence="2 4">CCMP2712</strain>
    </source>
</reference>
<proteinExistence type="predicted"/>
<dbReference type="GeneID" id="17291799"/>
<gene>
    <name evidence="2" type="ORF">GUITHDRAFT_118713</name>
</gene>
<dbReference type="SUPFAM" id="SSF48371">
    <property type="entry name" value="ARM repeat"/>
    <property type="match status" value="1"/>
</dbReference>
<protein>
    <submittedName>
        <fullName evidence="2 3">Uncharacterized protein</fullName>
    </submittedName>
</protein>
<feature type="compositionally biased region" description="Polar residues" evidence="1">
    <location>
        <begin position="226"/>
        <end position="245"/>
    </location>
</feature>
<dbReference type="KEGG" id="gtt:GUITHDRAFT_118713"/>
<sequence length="566" mass="60683">MVDGDGGLVAWLVAAEDGAGEGLQDDQLNSLLESLLSHQVDPRELAAFPAQQGEQDEKAALKSGAQTVLDLITQTFLYGSENGRQLVIRILHAMALQRKMLWESLSKRKFESGIAFIKLFGKLPSGEVESMWLLLIADLCVMPEAAKKVSQILSSSKDTLDKVLTLVGTSSAHEDRVHASRIVRFVCAHEPLKGKILTLQGVVMKFSRLLVLPGDEQAELLALPSKIQSRPTSRQNQAEGQSTFRGSRGGAQKQTAVKRTPSKGKLNAITEDDEPLSVVEERSMEVDSESGPISRAASGARRQSVSSIPSEGKGRRKSDAVKTELFVLTLDNASSSHRVQGNIAATVATILQDEKNLSSLAEHHLSSLVTPLLRLFRKSHGSAQEHALRALGNLFAKRGCTSLLHSLDTLTDVVEDPPKKVSSSRSADFCVQVLLHPLLQVLLQGSARAQQYAALLVANLACDEAVSRIILDVPELIEVVQSRYHDHLQGNRARAPTPDLSSSSLLDLSSTKSTWVTDISGGGGGGGGIVGPTCGELCGVALSNLARSRVVPFGAKTKGNLKFATL</sequence>
<dbReference type="EnsemblProtists" id="EKX35059">
    <property type="protein sequence ID" value="EKX35059"/>
    <property type="gene ID" value="GUITHDRAFT_118713"/>
</dbReference>
<keyword evidence="4" id="KW-1185">Reference proteome</keyword>
<name>L1IGK7_GUITC</name>
<evidence type="ECO:0000313" key="4">
    <source>
        <dbReference type="Proteomes" id="UP000011087"/>
    </source>
</evidence>
<evidence type="ECO:0000256" key="1">
    <source>
        <dbReference type="SAM" id="MobiDB-lite"/>
    </source>
</evidence>
<dbReference type="InterPro" id="IPR011989">
    <property type="entry name" value="ARM-like"/>
</dbReference>
<dbReference type="EMBL" id="JH993097">
    <property type="protein sequence ID" value="EKX35059.1"/>
    <property type="molecule type" value="Genomic_DNA"/>
</dbReference>
<evidence type="ECO:0000313" key="2">
    <source>
        <dbReference type="EMBL" id="EKX35059.1"/>
    </source>
</evidence>